<dbReference type="Proteomes" id="UP000254924">
    <property type="component" value="Unassembled WGS sequence"/>
</dbReference>
<evidence type="ECO:0000256" key="1">
    <source>
        <dbReference type="SAM" id="Phobius"/>
    </source>
</evidence>
<keyword evidence="1" id="KW-0472">Membrane</keyword>
<feature type="transmembrane region" description="Helical" evidence="1">
    <location>
        <begin position="12"/>
        <end position="31"/>
    </location>
</feature>
<evidence type="ECO:0000313" key="3">
    <source>
        <dbReference type="Proteomes" id="UP000254924"/>
    </source>
</evidence>
<dbReference type="EMBL" id="UHFN01000007">
    <property type="protein sequence ID" value="SUN59598.1"/>
    <property type="molecule type" value="Genomic_DNA"/>
</dbReference>
<dbReference type="AlphaFoldDB" id="A0A380K5X3"/>
<sequence>MKRKSLTAVDIILFSSLSCSSCYFLGAYWSGKSFDNPLSYVMLLAFVLGFLHLLDREDKK</sequence>
<protein>
    <submittedName>
        <fullName evidence="2">Uncharacterized protein</fullName>
    </submittedName>
</protein>
<keyword evidence="3" id="KW-1185">Reference proteome</keyword>
<gene>
    <name evidence="2" type="ORF">NCTC12224_00458</name>
</gene>
<keyword evidence="1" id="KW-0812">Transmembrane</keyword>
<reference evidence="2 3" key="1">
    <citation type="submission" date="2018-06" db="EMBL/GenBank/DDBJ databases">
        <authorList>
            <consortium name="Pathogen Informatics"/>
            <person name="Doyle S."/>
        </authorList>
    </citation>
    <scope>NUCLEOTIDE SEQUENCE [LARGE SCALE GENOMIC DNA]</scope>
    <source>
        <strain evidence="2 3">NCTC12224</strain>
    </source>
</reference>
<feature type="transmembrane region" description="Helical" evidence="1">
    <location>
        <begin position="37"/>
        <end position="54"/>
    </location>
</feature>
<organism evidence="2 3">
    <name type="scientific">Streptococcus hyointestinalis</name>
    <dbReference type="NCBI Taxonomy" id="1337"/>
    <lineage>
        <taxon>Bacteria</taxon>
        <taxon>Bacillati</taxon>
        <taxon>Bacillota</taxon>
        <taxon>Bacilli</taxon>
        <taxon>Lactobacillales</taxon>
        <taxon>Streptococcaceae</taxon>
        <taxon>Streptococcus</taxon>
    </lineage>
</organism>
<accession>A0A380K5X3</accession>
<keyword evidence="1" id="KW-1133">Transmembrane helix</keyword>
<proteinExistence type="predicted"/>
<dbReference type="GeneID" id="78355925"/>
<evidence type="ECO:0000313" key="2">
    <source>
        <dbReference type="EMBL" id="SUN59598.1"/>
    </source>
</evidence>
<name>A0A380K5X3_9STRE</name>
<dbReference type="RefSeq" id="WP_115268033.1">
    <property type="nucleotide sequence ID" value="NZ_JBNPNB010000156.1"/>
</dbReference>